<dbReference type="Proteomes" id="UP000515204">
    <property type="component" value="Unplaced"/>
</dbReference>
<evidence type="ECO:0000256" key="6">
    <source>
        <dbReference type="ARBA" id="ARBA00022737"/>
    </source>
</evidence>
<dbReference type="FunFam" id="1.20.920.20:FF:000002">
    <property type="entry name" value="Cytoplasmic dynein 1 heavy chain"/>
    <property type="match status" value="1"/>
</dbReference>
<feature type="coiled-coil region" evidence="13">
    <location>
        <begin position="2254"/>
        <end position="2281"/>
    </location>
</feature>
<dbReference type="InterPro" id="IPR004273">
    <property type="entry name" value="Dynein_heavy_D6_P-loop"/>
</dbReference>
<gene>
    <name evidence="16" type="primary">LOC106751859</name>
</gene>
<dbReference type="InterPro" id="IPR043160">
    <property type="entry name" value="Dynein_C_barrel"/>
</dbReference>
<dbReference type="InterPro" id="IPR003593">
    <property type="entry name" value="AAA+_ATPase"/>
</dbReference>
<dbReference type="SMART" id="SM00382">
    <property type="entry name" value="AAA"/>
    <property type="match status" value="3"/>
</dbReference>
<dbReference type="Pfam" id="PF03028">
    <property type="entry name" value="Dynein_heavy"/>
    <property type="match status" value="1"/>
</dbReference>
<feature type="coiled-coil region" evidence="13">
    <location>
        <begin position="1031"/>
        <end position="1069"/>
    </location>
</feature>
<dbReference type="Gene3D" id="3.20.180.20">
    <property type="entry name" value="Dynein heavy chain, N-terminal domain 2"/>
    <property type="match status" value="1"/>
</dbReference>
<keyword evidence="11" id="KW-0505">Motor protein</keyword>
<evidence type="ECO:0000256" key="13">
    <source>
        <dbReference type="SAM" id="Coils"/>
    </source>
</evidence>
<dbReference type="Gene3D" id="1.10.8.720">
    <property type="entry name" value="Region D6 of dynein motor"/>
    <property type="match status" value="1"/>
</dbReference>
<feature type="domain" description="AAA+ ATPase" evidence="14">
    <location>
        <begin position="2177"/>
        <end position="2321"/>
    </location>
</feature>
<dbReference type="Gene3D" id="3.40.50.300">
    <property type="entry name" value="P-loop containing nucleotide triphosphate hydrolases"/>
    <property type="match status" value="5"/>
</dbReference>
<feature type="coiled-coil region" evidence="13">
    <location>
        <begin position="2728"/>
        <end position="2773"/>
    </location>
</feature>
<dbReference type="Pfam" id="PF12774">
    <property type="entry name" value="AAA_6"/>
    <property type="match status" value="1"/>
</dbReference>
<dbReference type="OrthoDB" id="447173at2759"/>
<keyword evidence="10 13" id="KW-0175">Coiled coil</keyword>
<dbReference type="Gene3D" id="1.20.140.100">
    <property type="entry name" value="Dynein heavy chain, N-terminal domain 2"/>
    <property type="match status" value="1"/>
</dbReference>
<dbReference type="InterPro" id="IPR041658">
    <property type="entry name" value="AAA_lid_11"/>
</dbReference>
<dbReference type="GO" id="GO:0051959">
    <property type="term" value="F:dynein light intermediate chain binding"/>
    <property type="evidence" value="ECO:0007669"/>
    <property type="project" value="InterPro"/>
</dbReference>
<evidence type="ECO:0000256" key="8">
    <source>
        <dbReference type="ARBA" id="ARBA00022840"/>
    </source>
</evidence>
<keyword evidence="6" id="KW-0677">Repeat</keyword>
<keyword evidence="5" id="KW-0493">Microtubule</keyword>
<dbReference type="InterPro" id="IPR043157">
    <property type="entry name" value="Dynein_AAA1S"/>
</dbReference>
<dbReference type="GO" id="GO:0000070">
    <property type="term" value="P:mitotic sister chromatid segregation"/>
    <property type="evidence" value="ECO:0007669"/>
    <property type="project" value="UniProtKB-ARBA"/>
</dbReference>
<evidence type="ECO:0000256" key="10">
    <source>
        <dbReference type="ARBA" id="ARBA00023054"/>
    </source>
</evidence>
<keyword evidence="15" id="KW-1185">Reference proteome</keyword>
<evidence type="ECO:0000256" key="3">
    <source>
        <dbReference type="ARBA" id="ARBA00022197"/>
    </source>
</evidence>
<feature type="domain" description="AAA+ ATPase" evidence="14">
    <location>
        <begin position="1606"/>
        <end position="1743"/>
    </location>
</feature>
<dbReference type="PANTHER" id="PTHR45703">
    <property type="entry name" value="DYNEIN HEAVY CHAIN"/>
    <property type="match status" value="1"/>
</dbReference>
<keyword evidence="7" id="KW-0547">Nucleotide-binding</keyword>
<dbReference type="GO" id="GO:0005524">
    <property type="term" value="F:ATP binding"/>
    <property type="evidence" value="ECO:0007669"/>
    <property type="project" value="UniProtKB-KW"/>
</dbReference>
<evidence type="ECO:0000256" key="7">
    <source>
        <dbReference type="ARBA" id="ARBA00022741"/>
    </source>
</evidence>
<dbReference type="GO" id="GO:1902850">
    <property type="term" value="P:microtubule cytoskeleton organization involved in mitosis"/>
    <property type="evidence" value="ECO:0007669"/>
    <property type="project" value="UniProtKB-ARBA"/>
</dbReference>
<dbReference type="Gene3D" id="1.20.920.20">
    <property type="match status" value="1"/>
</dbReference>
<keyword evidence="12" id="KW-0206">Cytoskeleton</keyword>
<feature type="coiled-coil region" evidence="13">
    <location>
        <begin position="1255"/>
        <end position="1282"/>
    </location>
</feature>
<dbReference type="GO" id="GO:0030473">
    <property type="term" value="P:nuclear migration along microtubule"/>
    <property type="evidence" value="ECO:0007669"/>
    <property type="project" value="UniProtKB-ARBA"/>
</dbReference>
<dbReference type="InterPro" id="IPR024317">
    <property type="entry name" value="Dynein_heavy_chain_D4_dom"/>
</dbReference>
<dbReference type="PANTHER" id="PTHR45703:SF22">
    <property type="entry name" value="DYNEIN CYTOPLASMIC 2 HEAVY CHAIN 1"/>
    <property type="match status" value="1"/>
</dbReference>
<dbReference type="InterPro" id="IPR013602">
    <property type="entry name" value="Dynein_heavy_linker"/>
</dbReference>
<dbReference type="InterPro" id="IPR035706">
    <property type="entry name" value="AAA_9"/>
</dbReference>
<dbReference type="Pfam" id="PF12781">
    <property type="entry name" value="AAA_9"/>
    <property type="match status" value="1"/>
</dbReference>
<dbReference type="SUPFAM" id="SSF52540">
    <property type="entry name" value="P-loop containing nucleoside triphosphate hydrolases"/>
    <property type="match status" value="3"/>
</dbReference>
<dbReference type="Pfam" id="PF08393">
    <property type="entry name" value="DHC_N2"/>
    <property type="match status" value="1"/>
</dbReference>
<reference evidence="16" key="1">
    <citation type="submission" date="2025-08" db="UniProtKB">
        <authorList>
            <consortium name="RefSeq"/>
        </authorList>
    </citation>
    <scope>IDENTIFICATION</scope>
</reference>
<dbReference type="CTD" id="35073"/>
<dbReference type="InterPro" id="IPR026983">
    <property type="entry name" value="DHC"/>
</dbReference>
<keyword evidence="4" id="KW-0963">Cytoplasm</keyword>
<feature type="domain" description="AAA+ ATPase" evidence="14">
    <location>
        <begin position="1884"/>
        <end position="2036"/>
    </location>
</feature>
<dbReference type="Pfam" id="PF18199">
    <property type="entry name" value="Dynein_C"/>
    <property type="match status" value="1"/>
</dbReference>
<dbReference type="InterPro" id="IPR024743">
    <property type="entry name" value="Dynein_HC_stalk"/>
</dbReference>
<dbReference type="InterPro" id="IPR013594">
    <property type="entry name" value="Dynein_heavy_tail"/>
</dbReference>
<name>A0A6P3YFH4_DINQU</name>
<comment type="subcellular location">
    <subcellularLocation>
        <location evidence="1">Cytoplasm</location>
        <location evidence="1">Cytoskeleton</location>
    </subcellularLocation>
</comment>
<comment type="similarity">
    <text evidence="2">Belongs to the dynein heavy chain family.</text>
</comment>
<dbReference type="GO" id="GO:0030286">
    <property type="term" value="C:dynein complex"/>
    <property type="evidence" value="ECO:0007669"/>
    <property type="project" value="UniProtKB-KW"/>
</dbReference>
<dbReference type="RefSeq" id="XP_014488547.1">
    <property type="nucleotide sequence ID" value="XM_014633061.1"/>
</dbReference>
<dbReference type="FunFam" id="3.40.50.300:FF:000996">
    <property type="entry name" value="Cytoplasmic dynein heavy chain"/>
    <property type="match status" value="1"/>
</dbReference>
<evidence type="ECO:0000256" key="2">
    <source>
        <dbReference type="ARBA" id="ARBA00008887"/>
    </source>
</evidence>
<feature type="coiled-coil region" evidence="13">
    <location>
        <begin position="2951"/>
        <end position="2992"/>
    </location>
</feature>
<dbReference type="Gene3D" id="3.10.490.20">
    <property type="match status" value="1"/>
</dbReference>
<dbReference type="Gene3D" id="1.10.287.2620">
    <property type="match status" value="1"/>
</dbReference>
<dbReference type="Pfam" id="PF12780">
    <property type="entry name" value="AAA_8"/>
    <property type="match status" value="1"/>
</dbReference>
<accession>A0A6P3YFH4</accession>
<organism evidence="15 16">
    <name type="scientific">Dinoponera quadriceps</name>
    <name type="common">South American ant</name>
    <dbReference type="NCBI Taxonomy" id="609295"/>
    <lineage>
        <taxon>Eukaryota</taxon>
        <taxon>Metazoa</taxon>
        <taxon>Ecdysozoa</taxon>
        <taxon>Arthropoda</taxon>
        <taxon>Hexapoda</taxon>
        <taxon>Insecta</taxon>
        <taxon>Pterygota</taxon>
        <taxon>Neoptera</taxon>
        <taxon>Endopterygota</taxon>
        <taxon>Hymenoptera</taxon>
        <taxon>Apocrita</taxon>
        <taxon>Aculeata</taxon>
        <taxon>Formicoidea</taxon>
        <taxon>Formicidae</taxon>
        <taxon>Ponerinae</taxon>
        <taxon>Ponerini</taxon>
        <taxon>Dinoponera</taxon>
    </lineage>
</organism>
<dbReference type="Gene3D" id="1.20.920.30">
    <property type="match status" value="1"/>
</dbReference>
<dbReference type="GeneID" id="106751859"/>
<keyword evidence="8" id="KW-0067">ATP-binding</keyword>
<dbReference type="InterPro" id="IPR042222">
    <property type="entry name" value="Dynein_2_N"/>
</dbReference>
<dbReference type="Gene3D" id="1.20.58.1120">
    <property type="match status" value="1"/>
</dbReference>
<dbReference type="GO" id="GO:0005938">
    <property type="term" value="C:cell cortex"/>
    <property type="evidence" value="ECO:0007669"/>
    <property type="project" value="UniProtKB-ARBA"/>
</dbReference>
<evidence type="ECO:0000256" key="5">
    <source>
        <dbReference type="ARBA" id="ARBA00022701"/>
    </source>
</evidence>
<evidence type="ECO:0000256" key="1">
    <source>
        <dbReference type="ARBA" id="ARBA00004245"/>
    </source>
</evidence>
<dbReference type="InterPro" id="IPR027417">
    <property type="entry name" value="P-loop_NTPase"/>
</dbReference>
<evidence type="ECO:0000313" key="15">
    <source>
        <dbReference type="Proteomes" id="UP000515204"/>
    </source>
</evidence>
<keyword evidence="9" id="KW-0243">Dynein</keyword>
<evidence type="ECO:0000256" key="11">
    <source>
        <dbReference type="ARBA" id="ARBA00023175"/>
    </source>
</evidence>
<dbReference type="GO" id="GO:0000235">
    <property type="term" value="C:astral microtubule"/>
    <property type="evidence" value="ECO:0007669"/>
    <property type="project" value="UniProtKB-ARBA"/>
</dbReference>
<dbReference type="InterPro" id="IPR042228">
    <property type="entry name" value="Dynein_linker_3"/>
</dbReference>
<dbReference type="InterPro" id="IPR042219">
    <property type="entry name" value="AAA_lid_11_sf"/>
</dbReference>
<dbReference type="InterPro" id="IPR035699">
    <property type="entry name" value="AAA_6"/>
</dbReference>
<evidence type="ECO:0000256" key="12">
    <source>
        <dbReference type="ARBA" id="ARBA00023212"/>
    </source>
</evidence>
<evidence type="ECO:0000313" key="16">
    <source>
        <dbReference type="RefSeq" id="XP_014488547.1"/>
    </source>
</evidence>
<evidence type="ECO:0000256" key="4">
    <source>
        <dbReference type="ARBA" id="ARBA00022490"/>
    </source>
</evidence>
<dbReference type="Pfam" id="PF08385">
    <property type="entry name" value="DHC_N1"/>
    <property type="match status" value="1"/>
</dbReference>
<sequence>MVVADKRRYLIVSTAGHFFSASVRQDEEDVEDREILDRFLEQSSCRTLCARPIDADQDQVRLKLSTELAPGKNTLVFFKVTAAAVTEENFHDVVQVASIGCGDGSVLIEGLRQVWAPTLRSSGLSTSYLKKLEEKLLNSGFSSTVAEEEEFWRRRQDEVKRSHEKTVCEEAAKSVKNIRLELESAAVSRDGLFAVEEACEAISVFVDDLWKLGGPAYTEERMKSLLDVVGNEVVELVQNYLDAIDTTDARAKDETIALGATVCDKWINATQKLTELFWPHHSLHPWRGPIFVPGRCSKLGKRLRQISGLRAQHRQLSRLLTSSERSGLGIEKLLQAFDDTKVALDDEERDDEWGRLRLKIEEGLVPAEERVAQKLKTQIADADTPSSLVTEFERYSELMKREGLKRALRGERESLLSAYRDLIESRSAGPDTENLLDAPRVLQEVQAARSSEVRLESLAKLGKELLADLPGYEDVAAQLSSALKDVEEKKRDLVESWVNNTKNDIARKELSLGTDSPVVELTGTSMMRVTYDPRLMTMIREARALSGEGVELPREIRELVDRAATLAGRARALQQIATFHNTIGDRMVPSQRPLMLAIALELARAVQEQSGVVWSDPHLVDVYTTRLKELVVKFARQNSELISKHSTLRDYVSNLLKGDAVHLVGNQSIWKETLASMRAIVDAVDSEYGNAKAWKLHWDRQLLKALGVAYRSALPSMSRKLSEIRVELTFRDGSLQWRPPLEDIRAKLYSVIRRSLSIPINFRGVGDISDAHFGDLVQKNAYLFSGVYKQIEIALSTLEFFRMKWLNLATPANIDVGERLKGKPPQEWARAFKEAKQWAQEVGKLRGSDVKILCICVDTATTRNDLETASRHYWERLCSDLRAEASSRLVAIVDFLSFASKELERRPRDVEEVGLAHEAHARIEQQSAGVAEEMEAVAVLAKVMAAWTSEKLDGVNAAYAAWQDLGDRLEKHKAVMVRLLEDTKVNLRHKAIALRDERERWQTKWSTRSENMSLDWLLSMKERWVNLNEQMDSLKADCKRINLDLESVLEDDDINLSQLERELEAEESNHRFQAEFLEELKNQEIEEWAVARRRLPRLHDWLDSWESKIRLQDNAEADTFAGRKINEVRSAIESIQLLRGDEIADEHWTELIPILRLKVENPRDITLGHLFGATKALAENEDRVKEITKRAIAELGIRQALVDLEIWEGTAALPLQETTDSMNMTIQLVGDYGSLLAKTGELRLLLEGAKGTSGHDRFASRVARWEAALTELEERIKVLSTVQRKWVYLDPVYGSGAAPNDSGRWSRADKEFRHLIGDVSRDPRVPSLRRLPLPALINLKDLLDRCQKSLDEFLEEKRAAYPRLYFLSDEDLFELVSASGKGLETHLPKLYHGVGSVVKENNTLTAIVSPEGEMLKLPEVVDLTESLPQWLNSLEKGMQKALRHSLEKCLSSSTPDPSVYPTQVLLLSERIRFTERCEQALKEGRTALQKLVEFLESQRARYRGLEDAGDKLTALKARGLLLDTVHHLQVARTLLKTVVAGENAGWMWYKQLRSYKTNQGTYVVRCAGAELPYRFEYQGAAIGLVRTPLTERCFLALTQAMKLGLGGSPTGPAGTGKTESVKALASVLGRLVLVFNCDEGMDTGSMKRILGGLAQAGAWGCFDEFNRLEEDTLSAVAMLVRPLQEAIQNGSPDILLGDQRIKLDPHCCIFITMNPAGSEYGGRRKLPDSLARLFRPINMARPDKSDIVRTLLECAGFLEAATLGKRLVEALEIAETMLSEQPHYDWGLRSLKSVLDALRPAADVDETTRLLISIKASTLPKLTETDTMKFMSLLSDLFPNVNPSLSVSTESEDLVNALSKICEARALTKEIANRCVQLNDLLRSRTGVAIVGPPGSGKTSIRSCLAEAMAKVGEPVQQIIVYPGAVPKSTLLGHVNPRTREWKEGVLSSTITSAGDTTTWIVFNGDVEPEWAEALNSALDDNRLLTLPNGIGVRLGSGTRFIFETHKLAGASPATVSRLGVLHLGSTRATFLLTPRRIELLSSTAAEVASAHLCSCIDETLKINVDESSASGLMDAALCHLSKAQTFTQTTQALLLSLCGQVKDQESRNNLAKSIYGSTDSWCPDPQKPSAVLYDHETDRLEPFNDKYESIDSDYGPVSISDLIRRALAATLPWIEEGHPIMIRGPEGSGKNTLINAALWTIKNHDSMTVVRASSLYGSDDLVARVKKACLRLESSSQGRTYKPKIGIRVLLILEDMHLAAKDLQELVRELLQEEGFLEEDLEFSKISLTILCTADVSTRLHPRLEALFATYYLEYPSQKDIAAILELHLRNSLKQVDSIMAESWIARMMPSILDAFRFACSSQESSIAWTLKDIVSWATRLKYYPTPENEADITRHLLDIGHRLFRAGLAPKTQTRWESLLLSKESDVKDFANDLFVWKNANVGLYPLSEEQWREETINVAARCAREGQPVEAPISSYLLETVAGLSWAVGCNFRGMILIGRPGAGRRSAVKLAATFSSLRLIDSGPERGRVAIKSAVQAAGIESQPTLLLLEEHHAREESLAVLVSAIVSKGEVPGLFTADELDTLVAPLADFARREDFQGTLEHYLYHRLRKYLQVAVILDSEEIESSRLLHLDLLRHCALLGSGPGPGEWWSWESSLIKLAVQEGTLQLDELEELSAGAKVMIGSHLQAPRRQRAPARFLALVHTWKQLRDTWSKEVEGKLQTLEAGIGKLREAGEQVAKLEDEVSRQRQELEVEKGRANAALEQITATMRGATTQRGEMTNLKASTERESVELARRKVDIESELGKVKPLVEQAAQAVAGISADALAEVRSLRAPPAPVRDVLEGVLRLMGIKDTSWNSMKTFLAKRGVKDEIRNWDARRSTPTSLEAVAKLVKERPESFEEKTAKRASVAAAPLADWVLANLQYGQILQQVAPLEREQRQLAEGLAAAEAQLDKLAAGLNTVESRVAQLQQELAERTRGAAELQLRTESTEASLSTARALLKKLDTEHRDWQTQFQELTVRKEKLDVEAANAAALLVYQDPGKDDSWKKSAVKLLVTEREGLLWRAQGLPADTSSLVAASRVLKGPLVPILLDPSGVAVSWIKRSIGSRLEVTQPESPKFLTALELAVRFGKPLLVEELVDFPSTLLPLLRRRPLRLGDRVLPAQQGFELFLATRKDRLEDIPKEADAVLCEITLGTGTKSLAERFVEKLLLNETPELEAQRREALEREEKLSGERDAARLDLLSQLATARGQDLLQESQGQRQGGLLSSLEATQSKAKEIALALEGSRQSLSEVTKRAKDHEKFAQFAANIYETVSGLTLLSSLYVVSTEAYTDICLKAVQGDYTVAGEDRRKKESQRVIEKRLITLTFHHCAKAIYRKHRLPLALHMALSLNPVSDAERNLLFDNGAISNGDNSDFELPDWVPDERRGAAQALSSSLPDVAVRMKSSWLKDISNIYADNGLSAFQKVLVVQALRPDYLHTALSKLAANQLGVKDLAPPLWTLGSIAQEKEGSYPVLLLLSPGADPGPELSALAAKHASSSSGFTEISLGQGHISQAESALEAACRNGSWILLSNLQLALNWLPRLESLLRSPMCTTSKNPSTRIWLTTEECSGFYPGLAALCLKLAYEPPEGVKRNMRKSLQQLRQTQPNDDGAVAVIVLSWLHATLQERRNFVPQGWIRSYEWNDSDLEAAYELVIKEMTREKRSQQDQSGDWQVGRGLLDVAVYGGRLQDDYDVRALRSMIRDVWSKDIFEGRRKLGGVLKITDVTLVDPIKSLENLDDTDSPKEYFGLPANAHRAWERAAAEKVLTYLKGILMKHLSSNEGSSDKMEKSRAQQDLKEIIDRQCSSTFTYDTGTVRDNKRDPLQDFFVDEIDHMKKLLNVIRMDMDALSFEDTETPKHWLTEWRAGPRNAVQFVKALLSKYEALKSSPMSIPRRVDLSQLSRPRALLTALKQYTARELGHPLEILQLRANWTENRANRDWKVSLSLEGLLISGASIQEGVLRDLDANSPAVAVAPTCQVAFMLDEYSKTKSGDDNLNALEDTHRKDHLNIPVYASVQREALICSLPIACPREEHDAWLRRGVILYLRS</sequence>
<dbReference type="GO" id="GO:0008569">
    <property type="term" value="F:minus-end-directed microtubule motor activity"/>
    <property type="evidence" value="ECO:0007669"/>
    <property type="project" value="InterPro"/>
</dbReference>
<dbReference type="InterPro" id="IPR041228">
    <property type="entry name" value="Dynein_C"/>
</dbReference>
<evidence type="ECO:0000256" key="9">
    <source>
        <dbReference type="ARBA" id="ARBA00023017"/>
    </source>
</evidence>
<dbReference type="KEGG" id="dqu:106751859"/>
<dbReference type="GO" id="GO:0045505">
    <property type="term" value="F:dynein intermediate chain binding"/>
    <property type="evidence" value="ECO:0007669"/>
    <property type="project" value="InterPro"/>
</dbReference>
<evidence type="ECO:0000259" key="14">
    <source>
        <dbReference type="SMART" id="SM00382"/>
    </source>
</evidence>
<protein>
    <recommendedName>
        <fullName evidence="3">Dynein heavy chain, cytoplasmic</fullName>
    </recommendedName>
</protein>
<dbReference type="Gene3D" id="1.10.8.710">
    <property type="match status" value="1"/>
</dbReference>
<dbReference type="Pfam" id="PF18198">
    <property type="entry name" value="AAA_lid_11"/>
    <property type="match status" value="1"/>
</dbReference>
<dbReference type="Pfam" id="PF12777">
    <property type="entry name" value="MT"/>
    <property type="match status" value="1"/>
</dbReference>
<proteinExistence type="inferred from homology"/>